<comment type="subcellular location">
    <subcellularLocation>
        <location evidence="1">Nucleus</location>
    </subcellularLocation>
</comment>
<evidence type="ECO:0000259" key="11">
    <source>
        <dbReference type="Pfam" id="PF02270"/>
    </source>
</evidence>
<dbReference type="InterPro" id="IPR036390">
    <property type="entry name" value="WH_DNA-bd_sf"/>
</dbReference>
<dbReference type="GO" id="GO:0006367">
    <property type="term" value="P:transcription initiation at RNA polymerase II promoter"/>
    <property type="evidence" value="ECO:0007669"/>
    <property type="project" value="InterPro"/>
</dbReference>
<evidence type="ECO:0000256" key="8">
    <source>
        <dbReference type="ARBA" id="ARBA00081473"/>
    </source>
</evidence>
<feature type="compositionally biased region" description="Acidic residues" evidence="10">
    <location>
        <begin position="191"/>
        <end position="206"/>
    </location>
</feature>
<dbReference type="InterPro" id="IPR003196">
    <property type="entry name" value="TFIIF_beta"/>
</dbReference>
<comment type="caution">
    <text evidence="12">The sequence shown here is derived from an EMBL/GenBank/DDBJ whole genome shotgun (WGS) entry which is preliminary data.</text>
</comment>
<sequence>HIPKEYSISLSSAEVQNKFVFSQTEHGKSISGTVHHECVAVPTEASAYRNIMRKRVRDAGTPQRTTQVLGQDNQPVFAPGASNVMPTSNFSNFVASKRLKTDKEKATRIPRNELMDLLFAAFDRYPYWSFKGILEETKQPSQYLKEILSEICILNKRGPYAGNYQLKQEFKQRLSAAEKQNPPGKPAEDGSSSEEDEEEFMEDVKL</sequence>
<reference evidence="12 13" key="1">
    <citation type="journal article" date="2018" name="G3 (Bethesda)">
        <title>Phylogenetic and Phylogenomic Definition of Rhizopus Species.</title>
        <authorList>
            <person name="Gryganskyi A.P."/>
            <person name="Golan J."/>
            <person name="Dolatabadi S."/>
            <person name="Mondo S."/>
            <person name="Robb S."/>
            <person name="Idnurm A."/>
            <person name="Muszewska A."/>
            <person name="Steczkiewicz K."/>
            <person name="Masonjones S."/>
            <person name="Liao H.L."/>
            <person name="Gajdeczka M.T."/>
            <person name="Anike F."/>
            <person name="Vuek A."/>
            <person name="Anishchenko I.M."/>
            <person name="Voigt K."/>
            <person name="de Hoog G.S."/>
            <person name="Smith M.E."/>
            <person name="Heitman J."/>
            <person name="Vilgalys R."/>
            <person name="Stajich J.E."/>
        </authorList>
    </citation>
    <scope>NUCLEOTIDE SEQUENCE [LARGE SCALE GENOMIC DNA]</scope>
    <source>
        <strain evidence="12 13">LSU 92-RS-03</strain>
    </source>
</reference>
<dbReference type="Pfam" id="PF02270">
    <property type="entry name" value="TFIIF_beta"/>
    <property type="match status" value="1"/>
</dbReference>
<evidence type="ECO:0000256" key="9">
    <source>
        <dbReference type="ARBA" id="ARBA00081863"/>
    </source>
</evidence>
<gene>
    <name evidence="12" type="ORF">CU098_000615</name>
</gene>
<proteinExistence type="inferred from homology"/>
<name>A0A367IKW0_RHIST</name>
<dbReference type="InterPro" id="IPR036388">
    <property type="entry name" value="WH-like_DNA-bd_sf"/>
</dbReference>
<keyword evidence="4" id="KW-0805">Transcription regulation</keyword>
<dbReference type="Gene3D" id="1.10.10.10">
    <property type="entry name" value="Winged helix-like DNA-binding domain superfamily/Winged helix DNA-binding domain"/>
    <property type="match status" value="1"/>
</dbReference>
<keyword evidence="13" id="KW-1185">Reference proteome</keyword>
<evidence type="ECO:0000256" key="4">
    <source>
        <dbReference type="ARBA" id="ARBA00023015"/>
    </source>
</evidence>
<comment type="similarity">
    <text evidence="2">Belongs to the TFIIF beta subunit family.</text>
</comment>
<dbReference type="PANTHER" id="PTHR10445">
    <property type="entry name" value="GENERAL TRANSCRIPTION FACTOR IIF SUBUNIT 2"/>
    <property type="match status" value="1"/>
</dbReference>
<dbReference type="Proteomes" id="UP000253551">
    <property type="component" value="Unassembled WGS sequence"/>
</dbReference>
<evidence type="ECO:0000256" key="1">
    <source>
        <dbReference type="ARBA" id="ARBA00004123"/>
    </source>
</evidence>
<dbReference type="GO" id="GO:0005674">
    <property type="term" value="C:transcription factor TFIIF complex"/>
    <property type="evidence" value="ECO:0007669"/>
    <property type="project" value="InterPro"/>
</dbReference>
<evidence type="ECO:0000256" key="3">
    <source>
        <dbReference type="ARBA" id="ARBA00021453"/>
    </source>
</evidence>
<dbReference type="InterPro" id="IPR040450">
    <property type="entry name" value="TFIIF_beta_HTH"/>
</dbReference>
<evidence type="ECO:0000313" key="12">
    <source>
        <dbReference type="EMBL" id="RCH78309.1"/>
    </source>
</evidence>
<keyword evidence="7" id="KW-0539">Nucleus</keyword>
<evidence type="ECO:0000256" key="10">
    <source>
        <dbReference type="SAM" id="MobiDB-lite"/>
    </source>
</evidence>
<evidence type="ECO:0000256" key="6">
    <source>
        <dbReference type="ARBA" id="ARBA00023163"/>
    </source>
</evidence>
<evidence type="ECO:0000256" key="7">
    <source>
        <dbReference type="ARBA" id="ARBA00023242"/>
    </source>
</evidence>
<dbReference type="SUPFAM" id="SSF46785">
    <property type="entry name" value="Winged helix' DNA-binding domain"/>
    <property type="match status" value="1"/>
</dbReference>
<evidence type="ECO:0000313" key="13">
    <source>
        <dbReference type="Proteomes" id="UP000253551"/>
    </source>
</evidence>
<evidence type="ECO:0000256" key="5">
    <source>
        <dbReference type="ARBA" id="ARBA00023125"/>
    </source>
</evidence>
<dbReference type="EMBL" id="PJQM01007343">
    <property type="protein sequence ID" value="RCH78309.1"/>
    <property type="molecule type" value="Genomic_DNA"/>
</dbReference>
<dbReference type="PANTHER" id="PTHR10445:SF0">
    <property type="entry name" value="GENERAL TRANSCRIPTION FACTOR IIF SUBUNIT 2"/>
    <property type="match status" value="1"/>
</dbReference>
<dbReference type="STRING" id="4846.A0A367IKW0"/>
<feature type="non-terminal residue" evidence="12">
    <location>
        <position position="1"/>
    </location>
</feature>
<protein>
    <recommendedName>
        <fullName evidence="3">Transcription initiation factor IIF subunit beta</fullName>
    </recommendedName>
    <alternativeName>
        <fullName evidence="9">TFIIF medium subunit</fullName>
    </alternativeName>
    <alternativeName>
        <fullName evidence="8">TFIIF-beta</fullName>
    </alternativeName>
</protein>
<keyword evidence="5" id="KW-0238">DNA-binding</keyword>
<dbReference type="GO" id="GO:0003677">
    <property type="term" value="F:DNA binding"/>
    <property type="evidence" value="ECO:0007669"/>
    <property type="project" value="UniProtKB-KW"/>
</dbReference>
<feature type="domain" description="TFIIF beta subunit HTH" evidence="11">
    <location>
        <begin position="107"/>
        <end position="171"/>
    </location>
</feature>
<dbReference type="FunFam" id="1.10.10.10:FF:000035">
    <property type="entry name" value="General transcription factor IIF subunit 2"/>
    <property type="match status" value="1"/>
</dbReference>
<organism evidence="12 13">
    <name type="scientific">Rhizopus stolonifer</name>
    <name type="common">Rhizopus nigricans</name>
    <dbReference type="NCBI Taxonomy" id="4846"/>
    <lineage>
        <taxon>Eukaryota</taxon>
        <taxon>Fungi</taxon>
        <taxon>Fungi incertae sedis</taxon>
        <taxon>Mucoromycota</taxon>
        <taxon>Mucoromycotina</taxon>
        <taxon>Mucoromycetes</taxon>
        <taxon>Mucorales</taxon>
        <taxon>Mucorineae</taxon>
        <taxon>Rhizopodaceae</taxon>
        <taxon>Rhizopus</taxon>
    </lineage>
</organism>
<keyword evidence="6" id="KW-0804">Transcription</keyword>
<dbReference type="OrthoDB" id="26094at2759"/>
<dbReference type="AlphaFoldDB" id="A0A367IKW0"/>
<feature type="region of interest" description="Disordered" evidence="10">
    <location>
        <begin position="172"/>
        <end position="206"/>
    </location>
</feature>
<accession>A0A367IKW0</accession>
<evidence type="ECO:0000256" key="2">
    <source>
        <dbReference type="ARBA" id="ARBA00009543"/>
    </source>
</evidence>